<dbReference type="Gene3D" id="3.20.20.80">
    <property type="entry name" value="Glycosidases"/>
    <property type="match status" value="1"/>
</dbReference>
<dbReference type="Gene3D" id="3.30.60.10">
    <property type="entry name" value="Endochitinase-like"/>
    <property type="match status" value="1"/>
</dbReference>
<organism evidence="9 10">
    <name type="scientific">Melanomma pulvis-pyrius CBS 109.77</name>
    <dbReference type="NCBI Taxonomy" id="1314802"/>
    <lineage>
        <taxon>Eukaryota</taxon>
        <taxon>Fungi</taxon>
        <taxon>Dikarya</taxon>
        <taxon>Ascomycota</taxon>
        <taxon>Pezizomycotina</taxon>
        <taxon>Dothideomycetes</taxon>
        <taxon>Pleosporomycetidae</taxon>
        <taxon>Pleosporales</taxon>
        <taxon>Melanommataceae</taxon>
        <taxon>Melanomma</taxon>
    </lineage>
</organism>
<evidence type="ECO:0000256" key="1">
    <source>
        <dbReference type="ARBA" id="ARBA00008682"/>
    </source>
</evidence>
<evidence type="ECO:0000313" key="10">
    <source>
        <dbReference type="Proteomes" id="UP000799757"/>
    </source>
</evidence>
<dbReference type="InterPro" id="IPR053214">
    <property type="entry name" value="LysM12-like"/>
</dbReference>
<dbReference type="EC" id="3.2.1.14" evidence="2"/>
<keyword evidence="3 5" id="KW-0147">Chitin-binding</keyword>
<dbReference type="GO" id="GO:0008061">
    <property type="term" value="F:chitin binding"/>
    <property type="evidence" value="ECO:0007669"/>
    <property type="project" value="UniProtKB-UniRule"/>
</dbReference>
<feature type="domain" description="GH18" evidence="8">
    <location>
        <begin position="114"/>
        <end position="467"/>
    </location>
</feature>
<feature type="disulfide bond" evidence="5">
    <location>
        <begin position="22"/>
        <end position="36"/>
    </location>
</feature>
<keyword evidence="5" id="KW-1015">Disulfide bond</keyword>
<dbReference type="Proteomes" id="UP000799757">
    <property type="component" value="Unassembled WGS sequence"/>
</dbReference>
<dbReference type="EMBL" id="MU001865">
    <property type="protein sequence ID" value="KAF2795231.1"/>
    <property type="molecule type" value="Genomic_DNA"/>
</dbReference>
<dbReference type="SUPFAM" id="SSF57016">
    <property type="entry name" value="Plant lectins/antimicrobial peptides"/>
    <property type="match status" value="1"/>
</dbReference>
<comment type="similarity">
    <text evidence="1">Belongs to the glycosyl hydrolase 18 family. Chitinase class V subfamily.</text>
</comment>
<dbReference type="GO" id="GO:0008843">
    <property type="term" value="F:endochitinase activity"/>
    <property type="evidence" value="ECO:0007669"/>
    <property type="project" value="UniProtKB-EC"/>
</dbReference>
<dbReference type="InterPro" id="IPR036861">
    <property type="entry name" value="Endochitinase-like_sf"/>
</dbReference>
<dbReference type="InterPro" id="IPR001002">
    <property type="entry name" value="Chitin-bd_1"/>
</dbReference>
<feature type="disulfide bond" evidence="5">
    <location>
        <begin position="64"/>
        <end position="76"/>
    </location>
</feature>
<dbReference type="AlphaFoldDB" id="A0A6A6XFX2"/>
<dbReference type="PROSITE" id="PS50941">
    <property type="entry name" value="CHIT_BIND_I_2"/>
    <property type="match status" value="2"/>
</dbReference>
<dbReference type="SUPFAM" id="SSF54556">
    <property type="entry name" value="Chitinase insertion domain"/>
    <property type="match status" value="1"/>
</dbReference>
<evidence type="ECO:0000256" key="6">
    <source>
        <dbReference type="SAM" id="MobiDB-lite"/>
    </source>
</evidence>
<feature type="disulfide bond" evidence="5">
    <location>
        <begin position="40"/>
        <end position="44"/>
    </location>
</feature>
<evidence type="ECO:0000256" key="5">
    <source>
        <dbReference type="PROSITE-ProRule" id="PRU00261"/>
    </source>
</evidence>
<keyword evidence="10" id="KW-1185">Reference proteome</keyword>
<proteinExistence type="inferred from homology"/>
<feature type="domain" description="Chitin-binding type-1" evidence="7">
    <location>
        <begin position="50"/>
        <end position="101"/>
    </location>
</feature>
<reference evidence="9" key="1">
    <citation type="journal article" date="2020" name="Stud. Mycol.">
        <title>101 Dothideomycetes genomes: a test case for predicting lifestyles and emergence of pathogens.</title>
        <authorList>
            <person name="Haridas S."/>
            <person name="Albert R."/>
            <person name="Binder M."/>
            <person name="Bloem J."/>
            <person name="Labutti K."/>
            <person name="Salamov A."/>
            <person name="Andreopoulos B."/>
            <person name="Baker S."/>
            <person name="Barry K."/>
            <person name="Bills G."/>
            <person name="Bluhm B."/>
            <person name="Cannon C."/>
            <person name="Castanera R."/>
            <person name="Culley D."/>
            <person name="Daum C."/>
            <person name="Ezra D."/>
            <person name="Gonzalez J."/>
            <person name="Henrissat B."/>
            <person name="Kuo A."/>
            <person name="Liang C."/>
            <person name="Lipzen A."/>
            <person name="Lutzoni F."/>
            <person name="Magnuson J."/>
            <person name="Mondo S."/>
            <person name="Nolan M."/>
            <person name="Ohm R."/>
            <person name="Pangilinan J."/>
            <person name="Park H.-J."/>
            <person name="Ramirez L."/>
            <person name="Alfaro M."/>
            <person name="Sun H."/>
            <person name="Tritt A."/>
            <person name="Yoshinaga Y."/>
            <person name="Zwiers L.-H."/>
            <person name="Turgeon B."/>
            <person name="Goodwin S."/>
            <person name="Spatafora J."/>
            <person name="Crous P."/>
            <person name="Grigoriev I."/>
        </authorList>
    </citation>
    <scope>NUCLEOTIDE SEQUENCE</scope>
    <source>
        <strain evidence="9">CBS 109.77</strain>
    </source>
</reference>
<evidence type="ECO:0000313" key="9">
    <source>
        <dbReference type="EMBL" id="KAF2795231.1"/>
    </source>
</evidence>
<dbReference type="OrthoDB" id="73875at2759"/>
<dbReference type="PANTHER" id="PTHR47700:SF2">
    <property type="entry name" value="CHITINASE"/>
    <property type="match status" value="1"/>
</dbReference>
<dbReference type="Pfam" id="PF00187">
    <property type="entry name" value="Chitin_bind_1"/>
    <property type="match status" value="1"/>
</dbReference>
<dbReference type="InterPro" id="IPR018371">
    <property type="entry name" value="Chitin-binding_1_CS"/>
</dbReference>
<keyword evidence="4" id="KW-0843">Virulence</keyword>
<dbReference type="Gene3D" id="3.10.50.10">
    <property type="match status" value="1"/>
</dbReference>
<name>A0A6A6XFX2_9PLEO</name>
<keyword evidence="9" id="KW-0378">Hydrolase</keyword>
<dbReference type="SMART" id="SM00270">
    <property type="entry name" value="ChtBD1"/>
    <property type="match status" value="2"/>
</dbReference>
<accession>A0A6A6XFX2</accession>
<protein>
    <recommendedName>
        <fullName evidence="2">chitinase</fullName>
        <ecNumber evidence="2">3.2.1.14</ecNumber>
    </recommendedName>
</protein>
<feature type="domain" description="Chitin-binding type-1" evidence="7">
    <location>
        <begin position="8"/>
        <end position="46"/>
    </location>
</feature>
<dbReference type="InterPro" id="IPR029070">
    <property type="entry name" value="Chitinase_insertion_sf"/>
</dbReference>
<gene>
    <name evidence="9" type="ORF">K505DRAFT_240379</name>
</gene>
<evidence type="ECO:0000259" key="8">
    <source>
        <dbReference type="PROSITE" id="PS51910"/>
    </source>
</evidence>
<feature type="region of interest" description="Disordered" evidence="6">
    <location>
        <begin position="458"/>
        <end position="479"/>
    </location>
</feature>
<dbReference type="PANTHER" id="PTHR47700">
    <property type="entry name" value="V CHITINASE, PUTATIVE (AFU_ORTHOLOGUE AFUA_6G13720)-RELATED"/>
    <property type="match status" value="1"/>
</dbReference>
<dbReference type="GO" id="GO:0005975">
    <property type="term" value="P:carbohydrate metabolic process"/>
    <property type="evidence" value="ECO:0007669"/>
    <property type="project" value="InterPro"/>
</dbReference>
<sequence length="545" mass="58934">MSKRQSSKRQCDATTPCSDGSCCNKQGRCGFGKENCGDGCLSNCKLGNATAFCGKDSEGGNVKCPLNVCCSAFGFCGVESDFCLGAGPSNPCQVGMGSCEVKSAPSCGGSSSAGRSIGYYQVGNVRDRQCNRISPSQINTKGLTHLNLAFGTIDPSTFEVLPANAGDPDLYKEFTALKSSTLQTWIAIGGWDFNDPGPTRNTFSNLARTAARRSRFITSLKAFLTKYGFQGVDIDWEYPGAPDRGGIKEDTDNYVSLIKEMRASFGTQFGISIAMPSSYWYMRWFKPKEMEPYVDFFGVMTYDLHGPWDAQVAQIGKVILGHTNIPEIFNWTLPLWYDNVDPAKLNLGLAYYARGYTVADPNCNEVGCAWTGTSRPGPCTNFGGVMSLQEIENQVIKQLGVTPKLLEQDMMKQLAWGNQWIGYDDMETIAMKKQWASQHCFGGTMIWSVDFYSGSGSGDVPDGGGSDNPGSPGGGQNGGGSGVIYIDPSIWDEPNPVVNCQAPCTLILPPLQLPKPTTIHFPPYVTSLDVAVSSSNISLYLRLAN</sequence>
<dbReference type="Pfam" id="PF00704">
    <property type="entry name" value="Glyco_hydro_18"/>
    <property type="match status" value="1"/>
</dbReference>
<feature type="disulfide bond" evidence="5">
    <location>
        <begin position="17"/>
        <end position="29"/>
    </location>
</feature>
<feature type="disulfide bond" evidence="5">
    <location>
        <begin position="69"/>
        <end position="83"/>
    </location>
</feature>
<evidence type="ECO:0000256" key="3">
    <source>
        <dbReference type="ARBA" id="ARBA00022669"/>
    </source>
</evidence>
<dbReference type="InterPro" id="IPR001223">
    <property type="entry name" value="Glyco_hydro18_cat"/>
</dbReference>
<evidence type="ECO:0000256" key="4">
    <source>
        <dbReference type="ARBA" id="ARBA00023026"/>
    </source>
</evidence>
<evidence type="ECO:0000259" key="7">
    <source>
        <dbReference type="PROSITE" id="PS50941"/>
    </source>
</evidence>
<comment type="caution">
    <text evidence="5">Lacks conserved residue(s) required for the propagation of feature annotation.</text>
</comment>
<dbReference type="SUPFAM" id="SSF51445">
    <property type="entry name" value="(Trans)glycosidases"/>
    <property type="match status" value="1"/>
</dbReference>
<dbReference type="CDD" id="cd00035">
    <property type="entry name" value="ChtBD1"/>
    <property type="match status" value="1"/>
</dbReference>
<dbReference type="PROSITE" id="PS51910">
    <property type="entry name" value="GH18_2"/>
    <property type="match status" value="1"/>
</dbReference>
<dbReference type="InterPro" id="IPR011583">
    <property type="entry name" value="Chitinase_II/V-like_cat"/>
</dbReference>
<dbReference type="PROSITE" id="PS00026">
    <property type="entry name" value="CHIT_BIND_I_1"/>
    <property type="match status" value="1"/>
</dbReference>
<dbReference type="SMART" id="SM00636">
    <property type="entry name" value="Glyco_18"/>
    <property type="match status" value="1"/>
</dbReference>
<dbReference type="InterPro" id="IPR017853">
    <property type="entry name" value="GH"/>
</dbReference>
<evidence type="ECO:0000256" key="2">
    <source>
        <dbReference type="ARBA" id="ARBA00012729"/>
    </source>
</evidence>